<proteinExistence type="predicted"/>
<dbReference type="Proteomes" id="UP000800094">
    <property type="component" value="Unassembled WGS sequence"/>
</dbReference>
<protein>
    <recommendedName>
        <fullName evidence="1">F-box domain-containing protein</fullName>
    </recommendedName>
</protein>
<dbReference type="InterPro" id="IPR036047">
    <property type="entry name" value="F-box-like_dom_sf"/>
</dbReference>
<dbReference type="Pfam" id="PF12937">
    <property type="entry name" value="F-box-like"/>
    <property type="match status" value="1"/>
</dbReference>
<sequence length="343" mass="39096">MAMIFLSLPFHDLLRCQQVCHSWNDHILGEKSMQKRMWKVCVEENENPHFDEPSALARNIILEDGRNAGLPALETSQTVIDTFLEAYPTTGDLPGSDRDFLRYLHGLNDACSGAPDINDAGDWPTGWHELYCHECEEYHTKFRFENVHPLFRFLEDTPLCITGSSSRLIVKLKLVHSEFAPASCYDHYCAGIIGLAKNLEKAYHAMDKGKLKGDMFTCPWCTMLVARVATAPIERTIASRNPLGLTVQEALKLLVQLFWEELQELADSNKVTSITCLLRSAQDPRHFWNNPNIDIVGRSLSHRNEGDWERHLKTLPAILEQFERAVRDADAIMRPIPEWKGIP</sequence>
<gene>
    <name evidence="2" type="ORF">BU26DRAFT_567324</name>
</gene>
<dbReference type="GeneID" id="54586976"/>
<evidence type="ECO:0000259" key="1">
    <source>
        <dbReference type="Pfam" id="PF12937"/>
    </source>
</evidence>
<keyword evidence="3" id="KW-1185">Reference proteome</keyword>
<name>A0A6A6I5K2_9PLEO</name>
<evidence type="ECO:0000313" key="2">
    <source>
        <dbReference type="EMBL" id="KAF2245805.1"/>
    </source>
</evidence>
<dbReference type="OrthoDB" id="3795090at2759"/>
<dbReference type="RefSeq" id="XP_033680809.1">
    <property type="nucleotide sequence ID" value="XM_033833646.1"/>
</dbReference>
<dbReference type="InterPro" id="IPR001810">
    <property type="entry name" value="F-box_dom"/>
</dbReference>
<dbReference type="AlphaFoldDB" id="A0A6A6I5K2"/>
<organism evidence="2 3">
    <name type="scientific">Trematosphaeria pertusa</name>
    <dbReference type="NCBI Taxonomy" id="390896"/>
    <lineage>
        <taxon>Eukaryota</taxon>
        <taxon>Fungi</taxon>
        <taxon>Dikarya</taxon>
        <taxon>Ascomycota</taxon>
        <taxon>Pezizomycotina</taxon>
        <taxon>Dothideomycetes</taxon>
        <taxon>Pleosporomycetidae</taxon>
        <taxon>Pleosporales</taxon>
        <taxon>Massarineae</taxon>
        <taxon>Trematosphaeriaceae</taxon>
        <taxon>Trematosphaeria</taxon>
    </lineage>
</organism>
<evidence type="ECO:0000313" key="3">
    <source>
        <dbReference type="Proteomes" id="UP000800094"/>
    </source>
</evidence>
<feature type="domain" description="F-box" evidence="1">
    <location>
        <begin position="3"/>
        <end position="29"/>
    </location>
</feature>
<accession>A0A6A6I5K2</accession>
<dbReference type="SUPFAM" id="SSF81383">
    <property type="entry name" value="F-box domain"/>
    <property type="match status" value="1"/>
</dbReference>
<reference evidence="2" key="1">
    <citation type="journal article" date="2020" name="Stud. Mycol.">
        <title>101 Dothideomycetes genomes: a test case for predicting lifestyles and emergence of pathogens.</title>
        <authorList>
            <person name="Haridas S."/>
            <person name="Albert R."/>
            <person name="Binder M."/>
            <person name="Bloem J."/>
            <person name="Labutti K."/>
            <person name="Salamov A."/>
            <person name="Andreopoulos B."/>
            <person name="Baker S."/>
            <person name="Barry K."/>
            <person name="Bills G."/>
            <person name="Bluhm B."/>
            <person name="Cannon C."/>
            <person name="Castanera R."/>
            <person name="Culley D."/>
            <person name="Daum C."/>
            <person name="Ezra D."/>
            <person name="Gonzalez J."/>
            <person name="Henrissat B."/>
            <person name="Kuo A."/>
            <person name="Liang C."/>
            <person name="Lipzen A."/>
            <person name="Lutzoni F."/>
            <person name="Magnuson J."/>
            <person name="Mondo S."/>
            <person name="Nolan M."/>
            <person name="Ohm R."/>
            <person name="Pangilinan J."/>
            <person name="Park H.-J."/>
            <person name="Ramirez L."/>
            <person name="Alfaro M."/>
            <person name="Sun H."/>
            <person name="Tritt A."/>
            <person name="Yoshinaga Y."/>
            <person name="Zwiers L.-H."/>
            <person name="Turgeon B."/>
            <person name="Goodwin S."/>
            <person name="Spatafora J."/>
            <person name="Crous P."/>
            <person name="Grigoriev I."/>
        </authorList>
    </citation>
    <scope>NUCLEOTIDE SEQUENCE</scope>
    <source>
        <strain evidence="2">CBS 122368</strain>
    </source>
</reference>
<dbReference type="EMBL" id="ML987199">
    <property type="protein sequence ID" value="KAF2245805.1"/>
    <property type="molecule type" value="Genomic_DNA"/>
</dbReference>
<dbReference type="Gene3D" id="1.20.1280.50">
    <property type="match status" value="1"/>
</dbReference>